<dbReference type="SUPFAM" id="SSF81321">
    <property type="entry name" value="Family A G protein-coupled receptor-like"/>
    <property type="match status" value="1"/>
</dbReference>
<dbReference type="EMBL" id="CAJOAZ010011535">
    <property type="protein sequence ID" value="CAF4238552.1"/>
    <property type="molecule type" value="Genomic_DNA"/>
</dbReference>
<reference evidence="2" key="1">
    <citation type="submission" date="2021-02" db="EMBL/GenBank/DDBJ databases">
        <authorList>
            <person name="Nowell W R."/>
        </authorList>
    </citation>
    <scope>NUCLEOTIDE SEQUENCE</scope>
</reference>
<dbReference type="Gene3D" id="1.20.1070.10">
    <property type="entry name" value="Rhodopsin 7-helix transmembrane proteins"/>
    <property type="match status" value="1"/>
</dbReference>
<feature type="transmembrane region" description="Helical" evidence="1">
    <location>
        <begin position="21"/>
        <end position="40"/>
    </location>
</feature>
<proteinExistence type="predicted"/>
<accession>A0A820DXA1</accession>
<name>A0A820DXA1_9BILA</name>
<keyword evidence="1" id="KW-1133">Transmembrane helix</keyword>
<feature type="transmembrane region" description="Helical" evidence="1">
    <location>
        <begin position="60"/>
        <end position="84"/>
    </location>
</feature>
<gene>
    <name evidence="2" type="ORF">OXD698_LOCUS42795</name>
</gene>
<protein>
    <submittedName>
        <fullName evidence="2">Uncharacterized protein</fullName>
    </submittedName>
</protein>
<evidence type="ECO:0000313" key="3">
    <source>
        <dbReference type="Proteomes" id="UP000663844"/>
    </source>
</evidence>
<organism evidence="2 3">
    <name type="scientific">Adineta steineri</name>
    <dbReference type="NCBI Taxonomy" id="433720"/>
    <lineage>
        <taxon>Eukaryota</taxon>
        <taxon>Metazoa</taxon>
        <taxon>Spiralia</taxon>
        <taxon>Gnathifera</taxon>
        <taxon>Rotifera</taxon>
        <taxon>Eurotatoria</taxon>
        <taxon>Bdelloidea</taxon>
        <taxon>Adinetida</taxon>
        <taxon>Adinetidae</taxon>
        <taxon>Adineta</taxon>
    </lineage>
</organism>
<evidence type="ECO:0000256" key="1">
    <source>
        <dbReference type="SAM" id="Phobius"/>
    </source>
</evidence>
<keyword evidence="1" id="KW-0472">Membrane</keyword>
<dbReference type="Proteomes" id="UP000663844">
    <property type="component" value="Unassembled WGS sequence"/>
</dbReference>
<comment type="caution">
    <text evidence="2">The sequence shown here is derived from an EMBL/GenBank/DDBJ whole genome shotgun (WGS) entry which is preliminary data.</text>
</comment>
<keyword evidence="1" id="KW-0812">Transmembrane</keyword>
<feature type="non-terminal residue" evidence="2">
    <location>
        <position position="1"/>
    </location>
</feature>
<evidence type="ECO:0000313" key="2">
    <source>
        <dbReference type="EMBL" id="CAF4238552.1"/>
    </source>
</evidence>
<dbReference type="AlphaFoldDB" id="A0A820DXA1"/>
<sequence length="107" mass="12836">RLLRVIYQKSRMHQTIHWRTHRKMTIQLLSISLLYLFIYMPKMLIEFLHLCGIPNYVGKYFMSYAEFFAYYGNLLLPFVCAGSMPQLKKRILKSFPCCQRHIQTVTP</sequence>